<proteinExistence type="inferred from homology"/>
<dbReference type="PANTHER" id="PTHR34297">
    <property type="entry name" value="HYPOTHETICAL CYTOSOLIC PROTEIN-RELATED"/>
    <property type="match status" value="1"/>
</dbReference>
<dbReference type="Proteomes" id="UP000438120">
    <property type="component" value="Unassembled WGS sequence"/>
</dbReference>
<dbReference type="Pfam" id="PF03780">
    <property type="entry name" value="Asp23"/>
    <property type="match status" value="1"/>
</dbReference>
<dbReference type="RefSeq" id="WP_154547772.1">
    <property type="nucleotide sequence ID" value="NZ_JBKZBY010000002.1"/>
</dbReference>
<name>A0A6A8MAR2_9LACO</name>
<accession>A0A6A8MAR2</accession>
<dbReference type="AlphaFoldDB" id="A0A6A8MAR2"/>
<evidence type="ECO:0000313" key="2">
    <source>
        <dbReference type="EMBL" id="MST86728.1"/>
    </source>
</evidence>
<dbReference type="EMBL" id="VUMX01000006">
    <property type="protein sequence ID" value="MST86728.1"/>
    <property type="molecule type" value="Genomic_DNA"/>
</dbReference>
<evidence type="ECO:0000256" key="1">
    <source>
        <dbReference type="ARBA" id="ARBA00005721"/>
    </source>
</evidence>
<keyword evidence="3" id="KW-1185">Reference proteome</keyword>
<comment type="similarity">
    <text evidence="1">Belongs to the asp23 family.</text>
</comment>
<comment type="caution">
    <text evidence="2">The sequence shown here is derived from an EMBL/GenBank/DDBJ whole genome shotgun (WGS) entry which is preliminary data.</text>
</comment>
<reference evidence="2 3" key="1">
    <citation type="submission" date="2019-08" db="EMBL/GenBank/DDBJ databases">
        <title>In-depth cultivation of the pig gut microbiome towards novel bacterial diversity and tailored functional studies.</title>
        <authorList>
            <person name="Wylensek D."/>
            <person name="Hitch T.C.A."/>
            <person name="Clavel T."/>
        </authorList>
    </citation>
    <scope>NUCLEOTIDE SEQUENCE [LARGE SCALE GENOMIC DNA]</scope>
    <source>
        <strain evidence="2 3">Bifido-178-WT-2B</strain>
    </source>
</reference>
<organism evidence="2 3">
    <name type="scientific">Lactobacillus porci</name>
    <dbReference type="NCBI Taxonomy" id="2012477"/>
    <lineage>
        <taxon>Bacteria</taxon>
        <taxon>Bacillati</taxon>
        <taxon>Bacillota</taxon>
        <taxon>Bacilli</taxon>
        <taxon>Lactobacillales</taxon>
        <taxon>Lactobacillaceae</taxon>
        <taxon>Lactobacillus</taxon>
    </lineage>
</organism>
<gene>
    <name evidence="2" type="ORF">FYJ62_03510</name>
</gene>
<dbReference type="OrthoDB" id="9793465at2"/>
<evidence type="ECO:0000313" key="3">
    <source>
        <dbReference type="Proteomes" id="UP000438120"/>
    </source>
</evidence>
<sequence>MADNSTIVLSGSDDGDQIKIDLTVLEVILGISAKKVDGVAGMRGGLKSGLNRVLGREDRGKGVSVTVDENGDLTADVYVYLKYGVNVPSVAAKIQEALKQQLAQMTDMNLKSINVHVVGLVFPEDEHNFEDDDQPLFPDQEEEAK</sequence>
<protein>
    <submittedName>
        <fullName evidence="2">Asp23/Gls24 family envelope stress response protein</fullName>
    </submittedName>
</protein>
<dbReference type="PANTHER" id="PTHR34297:SF1">
    <property type="entry name" value="ASP23_GLS24 FAMILY ENVELOPE STRESS RESPONSE PROTEIN"/>
    <property type="match status" value="1"/>
</dbReference>
<dbReference type="InterPro" id="IPR005531">
    <property type="entry name" value="Asp23"/>
</dbReference>